<feature type="chain" id="PRO_5039235354" evidence="4">
    <location>
        <begin position="32"/>
        <end position="1213"/>
    </location>
</feature>
<name>A0A9D4I0U1_DREPO</name>
<dbReference type="InterPro" id="IPR001611">
    <property type="entry name" value="Leu-rich_rpt"/>
</dbReference>
<feature type="compositionally biased region" description="Basic and acidic residues" evidence="3">
    <location>
        <begin position="897"/>
        <end position="914"/>
    </location>
</feature>
<keyword evidence="1" id="KW-0433">Leucine-rich repeat</keyword>
<feature type="region of interest" description="Disordered" evidence="3">
    <location>
        <begin position="897"/>
        <end position="942"/>
    </location>
</feature>
<dbReference type="SMART" id="SM00365">
    <property type="entry name" value="LRR_SD22"/>
    <property type="match status" value="7"/>
</dbReference>
<dbReference type="InterPro" id="IPR003591">
    <property type="entry name" value="Leu-rich_rpt_typical-subtyp"/>
</dbReference>
<feature type="compositionally biased region" description="Basic residues" evidence="3">
    <location>
        <begin position="915"/>
        <end position="938"/>
    </location>
</feature>
<dbReference type="Proteomes" id="UP000828390">
    <property type="component" value="Unassembled WGS sequence"/>
</dbReference>
<reference evidence="5" key="2">
    <citation type="submission" date="2020-11" db="EMBL/GenBank/DDBJ databases">
        <authorList>
            <person name="McCartney M.A."/>
            <person name="Auch B."/>
            <person name="Kono T."/>
            <person name="Mallez S."/>
            <person name="Becker A."/>
            <person name="Gohl D.M."/>
            <person name="Silverstein K.A.T."/>
            <person name="Koren S."/>
            <person name="Bechman K.B."/>
            <person name="Herman A."/>
            <person name="Abrahante J.E."/>
            <person name="Garbe J."/>
        </authorList>
    </citation>
    <scope>NUCLEOTIDE SEQUENCE</scope>
    <source>
        <strain evidence="5">Duluth1</strain>
        <tissue evidence="5">Whole animal</tissue>
    </source>
</reference>
<feature type="signal peptide" evidence="4">
    <location>
        <begin position="1"/>
        <end position="31"/>
    </location>
</feature>
<organism evidence="5 6">
    <name type="scientific">Dreissena polymorpha</name>
    <name type="common">Zebra mussel</name>
    <name type="synonym">Mytilus polymorpha</name>
    <dbReference type="NCBI Taxonomy" id="45954"/>
    <lineage>
        <taxon>Eukaryota</taxon>
        <taxon>Metazoa</taxon>
        <taxon>Spiralia</taxon>
        <taxon>Lophotrochozoa</taxon>
        <taxon>Mollusca</taxon>
        <taxon>Bivalvia</taxon>
        <taxon>Autobranchia</taxon>
        <taxon>Heteroconchia</taxon>
        <taxon>Euheterodonta</taxon>
        <taxon>Imparidentia</taxon>
        <taxon>Neoheterodontei</taxon>
        <taxon>Myida</taxon>
        <taxon>Dreissenoidea</taxon>
        <taxon>Dreissenidae</taxon>
        <taxon>Dreissena</taxon>
    </lineage>
</organism>
<sequence length="1213" mass="139200">MFFHQKPVLDYWVSSVSLVLCFLSTLVPCLSQDVTTRDILSQLKCPEKCVCSADFSVFNCKNSFKSEEHHFALLTKELHLFRDFHGPILNGTFQNLYSLETINVSNSMVNFIQNGAFSGLTMLRKLILRGNSIQLMDNTNGLFKDNIQLEVLDLSHNHLNFIPDEPFRYLTNLKVLNMSYNHLKSARLGLRFQVTTQLSVIDFSGNDIENVLASDFMAIRSWEPIAKSINFSSCNLKSIEPDAIKSFKKLDMFSLANNPELNFTNMSGYLEAIREVSLAKLDLSYTNFSVKINLNDFTVENLGTLALHELNMAGNGLTSIDDNLLTFLNLRKLNLRDNKLQSIGVGIAKLGGLKMLDIAYNEITTVSEFMKDNVGNLEMLDLSNNKIGDKSGLDLAGAVKLIELDLSYNELENFVVPSTLANLKSLKLCCNKILTFNNGNPVTGLHQITHFDVSNNKLTSLNKFMFRDSRNIEVVTFANNEISTISHQTFLPHCPKIIDLSNNKVESVQHYGWHNVRMINLAYNVITNVDEQAFFFLHGLKELDLHGNLIEKLAVDTFSQSTNISHLNLQKNKMANAEMLAGFLKPLQNLKKIDLSYNNFTELMFDPSPFSYNFELTDLRISHNRINHVNPLAFSTIKNLKVLDFSRNPFNCGCENADVQKWLETTSVEIMNQENFGYVCTTPVVRGSRTLMTFHIRLFECNQNLFYIVIFSSIGGGSMLIAGTIATICFLVKRKRKGNLDIQSKNDESLDLLGYQKTENIKNLEIEPIPREDYVRQIRDNYIKGSASHTLVDVEFENPRLYLNPEVYDVKPEKKKKTEKQKLVEKEHLKKLNTQKVINGHKKPAIDPKKLKHYIQMYDSLGDSRLTRARDVHKLQKDRDNLKQFLHEMDKEYKKVLEKKKLMKEKQKKETEKKSRSRSRSKHSRSRLHHSRSHSRSRGNRELVRMVSLRQSRSMPDVLSYVNSLPRLAYDDREQQYRHKRVPIYHVDHYDPNKRHGWVRSMVDIPRVHRSSRDFLRSHSPTRSHVRRYESDMRIPYHRLKPEFRDDRIPHGYHTVSHGRHAMMIDSRFTGSPCAMERALSQQEVDHLEELYSNRFIVRDFRPSPTREAEVQVHIENAAHNAAGKMGIPNGVLVREVEKETFGSINAVNVDETAPKSKLAVKTAEKIVPVVREYNTIASTKGAHLGNGVTTKSFKPQRLERSASADNHLSPWV</sequence>
<reference evidence="5" key="1">
    <citation type="journal article" date="2019" name="bioRxiv">
        <title>The Genome of the Zebra Mussel, Dreissena polymorpha: A Resource for Invasive Species Research.</title>
        <authorList>
            <person name="McCartney M.A."/>
            <person name="Auch B."/>
            <person name="Kono T."/>
            <person name="Mallez S."/>
            <person name="Zhang Y."/>
            <person name="Obille A."/>
            <person name="Becker A."/>
            <person name="Abrahante J.E."/>
            <person name="Garbe J."/>
            <person name="Badalamenti J.P."/>
            <person name="Herman A."/>
            <person name="Mangelson H."/>
            <person name="Liachko I."/>
            <person name="Sullivan S."/>
            <person name="Sone E.D."/>
            <person name="Koren S."/>
            <person name="Silverstein K.A.T."/>
            <person name="Beckman K.B."/>
            <person name="Gohl D.M."/>
        </authorList>
    </citation>
    <scope>NUCLEOTIDE SEQUENCE</scope>
    <source>
        <strain evidence="5">Duluth1</strain>
        <tissue evidence="5">Whole animal</tissue>
    </source>
</reference>
<evidence type="ECO:0000256" key="1">
    <source>
        <dbReference type="ARBA" id="ARBA00022614"/>
    </source>
</evidence>
<dbReference type="SUPFAM" id="SSF52058">
    <property type="entry name" value="L domain-like"/>
    <property type="match status" value="2"/>
</dbReference>
<evidence type="ECO:0000256" key="2">
    <source>
        <dbReference type="ARBA" id="ARBA00022737"/>
    </source>
</evidence>
<accession>A0A9D4I0U1</accession>
<dbReference type="EMBL" id="JAIWYP010000011">
    <property type="protein sequence ID" value="KAH3742390.1"/>
    <property type="molecule type" value="Genomic_DNA"/>
</dbReference>
<keyword evidence="6" id="KW-1185">Reference proteome</keyword>
<dbReference type="Gene3D" id="3.80.10.10">
    <property type="entry name" value="Ribonuclease Inhibitor"/>
    <property type="match status" value="4"/>
</dbReference>
<dbReference type="PANTHER" id="PTHR24366:SF96">
    <property type="entry name" value="LEUCINE RICH REPEAT CONTAINING 53"/>
    <property type="match status" value="1"/>
</dbReference>
<evidence type="ECO:0000256" key="3">
    <source>
        <dbReference type="SAM" id="MobiDB-lite"/>
    </source>
</evidence>
<evidence type="ECO:0000313" key="5">
    <source>
        <dbReference type="EMBL" id="KAH3742390.1"/>
    </source>
</evidence>
<comment type="caution">
    <text evidence="5">The sequence shown here is derived from an EMBL/GenBank/DDBJ whole genome shotgun (WGS) entry which is preliminary data.</text>
</comment>
<dbReference type="SMART" id="SM00369">
    <property type="entry name" value="LRR_TYP"/>
    <property type="match status" value="11"/>
</dbReference>
<dbReference type="PANTHER" id="PTHR24366">
    <property type="entry name" value="IG(IMMUNOGLOBULIN) AND LRR(LEUCINE RICH REPEAT) DOMAINS"/>
    <property type="match status" value="1"/>
</dbReference>
<gene>
    <name evidence="5" type="ORF">DPMN_049132</name>
</gene>
<dbReference type="Pfam" id="PF13855">
    <property type="entry name" value="LRR_8"/>
    <property type="match status" value="4"/>
</dbReference>
<dbReference type="AlphaFoldDB" id="A0A9D4I0U1"/>
<feature type="region of interest" description="Disordered" evidence="3">
    <location>
        <begin position="1185"/>
        <end position="1213"/>
    </location>
</feature>
<dbReference type="PROSITE" id="PS51450">
    <property type="entry name" value="LRR"/>
    <property type="match status" value="5"/>
</dbReference>
<dbReference type="InterPro" id="IPR032675">
    <property type="entry name" value="LRR_dom_sf"/>
</dbReference>
<evidence type="ECO:0000256" key="4">
    <source>
        <dbReference type="SAM" id="SignalP"/>
    </source>
</evidence>
<keyword evidence="4" id="KW-0732">Signal</keyword>
<keyword evidence="2" id="KW-0677">Repeat</keyword>
<evidence type="ECO:0000313" key="6">
    <source>
        <dbReference type="Proteomes" id="UP000828390"/>
    </source>
</evidence>
<proteinExistence type="predicted"/>
<protein>
    <submittedName>
        <fullName evidence="5">Uncharacterized protein</fullName>
    </submittedName>
</protein>